<dbReference type="RefSeq" id="WP_145417715.1">
    <property type="nucleotide sequence ID" value="NZ_CP036526.1"/>
</dbReference>
<dbReference type="InterPro" id="IPR036909">
    <property type="entry name" value="Cyt_c-like_dom_sf"/>
</dbReference>
<evidence type="ECO:0000313" key="7">
    <source>
        <dbReference type="EMBL" id="QDT10203.1"/>
    </source>
</evidence>
<protein>
    <submittedName>
        <fullName evidence="7">Cytochrome c</fullName>
    </submittedName>
</protein>
<evidence type="ECO:0000259" key="6">
    <source>
        <dbReference type="PROSITE" id="PS51007"/>
    </source>
</evidence>
<feature type="signal peptide" evidence="5">
    <location>
        <begin position="1"/>
        <end position="24"/>
    </location>
</feature>
<feature type="domain" description="Cytochrome c" evidence="6">
    <location>
        <begin position="312"/>
        <end position="401"/>
    </location>
</feature>
<sequence length="565" mass="61489" precursor="true">MNLFRVSPLMCLIASCFLTGTGHSASPEMINQGRALFEREWPATNPSLGSDGLGPLFNGKSCIACHNQGGVGGAGEAKFNAMTFGIEEMHITGGGIIPDIITSAVREFSPGFVNVNGGVADTFAVQHHGGTAKFRQARKLLTENSLAKFSEAGGPVSASEVQYANATPILYNAQHGEYNVSIRARLFQRNTTPLFGVGLIDRVNGKTLDALARMQERNPEISGRVATLSDGRFGRFGWRGNIATLLEFNDNACAAEVGLQTSRIPQPADPTLAEYRNPAPDISDAQIQAMTVFVASLPAPERKLPNDQAVRDLVVRGEKVFAAVGCAACHVPNVGPAKGLYSDLLLHDMGKDSFDLNPAEPYIYQVQPFENYSTSIPNRSRIMTGSESRSAAASGYYGRRRLIQMAAAAGRTSYTYTPRTGTRDSIGYIVQDSNWRFAERYIVEKNDGSLLQKVSFSSEDDDKTDKLRGKKTTVIATQNRGLRLFMKGTNVAQEWRTPPLWGVRDSAPYMHDGRAETLLEAIMMHEGEGAPTRDRFLNLSVRDRRAVVAFLNTMVAPQNAPEPAS</sequence>
<dbReference type="AlphaFoldDB" id="A0A517NSW0"/>
<keyword evidence="2 4" id="KW-0479">Metal-binding</keyword>
<keyword evidence="8" id="KW-1185">Reference proteome</keyword>
<evidence type="ECO:0000256" key="3">
    <source>
        <dbReference type="ARBA" id="ARBA00023004"/>
    </source>
</evidence>
<dbReference type="Pfam" id="PF06537">
    <property type="entry name" value="DHOR"/>
    <property type="match status" value="1"/>
</dbReference>
<accession>A0A517NSW0</accession>
<dbReference type="PANTHER" id="PTHR30600:SF4">
    <property type="entry name" value="CYTOCHROME C DOMAIN-CONTAINING PROTEIN"/>
    <property type="match status" value="1"/>
</dbReference>
<dbReference type="PANTHER" id="PTHR30600">
    <property type="entry name" value="CYTOCHROME C PEROXIDASE-RELATED"/>
    <property type="match status" value="1"/>
</dbReference>
<gene>
    <name evidence="7" type="ORF">K239x_21590</name>
</gene>
<proteinExistence type="predicted"/>
<dbReference type="Gene3D" id="1.10.760.10">
    <property type="entry name" value="Cytochrome c-like domain"/>
    <property type="match status" value="1"/>
</dbReference>
<name>A0A517NSW0_9BACT</name>
<dbReference type="InterPro" id="IPR051395">
    <property type="entry name" value="Cytochrome_c_Peroxidase/MauG"/>
</dbReference>
<dbReference type="SUPFAM" id="SSF46626">
    <property type="entry name" value="Cytochrome c"/>
    <property type="match status" value="2"/>
</dbReference>
<dbReference type="PROSITE" id="PS51257">
    <property type="entry name" value="PROKAR_LIPOPROTEIN"/>
    <property type="match status" value="1"/>
</dbReference>
<keyword evidence="3 4" id="KW-0408">Iron</keyword>
<evidence type="ECO:0000256" key="1">
    <source>
        <dbReference type="ARBA" id="ARBA00022617"/>
    </source>
</evidence>
<dbReference type="OrthoDB" id="9805202at2"/>
<feature type="domain" description="Cytochrome c" evidence="6">
    <location>
        <begin position="28"/>
        <end position="298"/>
    </location>
</feature>
<dbReference type="PROSITE" id="PS51007">
    <property type="entry name" value="CYTC"/>
    <property type="match status" value="2"/>
</dbReference>
<dbReference type="GO" id="GO:0009055">
    <property type="term" value="F:electron transfer activity"/>
    <property type="evidence" value="ECO:0007669"/>
    <property type="project" value="InterPro"/>
</dbReference>
<dbReference type="GO" id="GO:0046872">
    <property type="term" value="F:metal ion binding"/>
    <property type="evidence" value="ECO:0007669"/>
    <property type="project" value="UniProtKB-KW"/>
</dbReference>
<dbReference type="GO" id="GO:0004130">
    <property type="term" value="F:cytochrome-c peroxidase activity"/>
    <property type="evidence" value="ECO:0007669"/>
    <property type="project" value="TreeGrafter"/>
</dbReference>
<evidence type="ECO:0000313" key="8">
    <source>
        <dbReference type="Proteomes" id="UP000319817"/>
    </source>
</evidence>
<dbReference type="InterPro" id="IPR009056">
    <property type="entry name" value="Cyt_c-like_dom"/>
</dbReference>
<evidence type="ECO:0000256" key="5">
    <source>
        <dbReference type="SAM" id="SignalP"/>
    </source>
</evidence>
<keyword evidence="5" id="KW-0732">Signal</keyword>
<dbReference type="GO" id="GO:0020037">
    <property type="term" value="F:heme binding"/>
    <property type="evidence" value="ECO:0007669"/>
    <property type="project" value="InterPro"/>
</dbReference>
<reference evidence="7 8" key="1">
    <citation type="submission" date="2019-02" db="EMBL/GenBank/DDBJ databases">
        <title>Deep-cultivation of Planctomycetes and their phenomic and genomic characterization uncovers novel biology.</title>
        <authorList>
            <person name="Wiegand S."/>
            <person name="Jogler M."/>
            <person name="Boedeker C."/>
            <person name="Pinto D."/>
            <person name="Vollmers J."/>
            <person name="Rivas-Marin E."/>
            <person name="Kohn T."/>
            <person name="Peeters S.H."/>
            <person name="Heuer A."/>
            <person name="Rast P."/>
            <person name="Oberbeckmann S."/>
            <person name="Bunk B."/>
            <person name="Jeske O."/>
            <person name="Meyerdierks A."/>
            <person name="Storesund J.E."/>
            <person name="Kallscheuer N."/>
            <person name="Luecker S."/>
            <person name="Lage O.M."/>
            <person name="Pohl T."/>
            <person name="Merkel B.J."/>
            <person name="Hornburger P."/>
            <person name="Mueller R.-W."/>
            <person name="Bruemmer F."/>
            <person name="Labrenz M."/>
            <person name="Spormann A.M."/>
            <person name="Op den Camp H."/>
            <person name="Overmann J."/>
            <person name="Amann R."/>
            <person name="Jetten M.S.M."/>
            <person name="Mascher T."/>
            <person name="Medema M.H."/>
            <person name="Devos D.P."/>
            <person name="Kaster A.-K."/>
            <person name="Ovreas L."/>
            <person name="Rohde M."/>
            <person name="Galperin M.Y."/>
            <person name="Jogler C."/>
        </authorList>
    </citation>
    <scope>NUCLEOTIDE SEQUENCE [LARGE SCALE GENOMIC DNA]</scope>
    <source>
        <strain evidence="7 8">K23_9</strain>
    </source>
</reference>
<dbReference type="Proteomes" id="UP000319817">
    <property type="component" value="Chromosome"/>
</dbReference>
<feature type="chain" id="PRO_5021838090" evidence="5">
    <location>
        <begin position="25"/>
        <end position="565"/>
    </location>
</feature>
<dbReference type="InterPro" id="IPR010538">
    <property type="entry name" value="DHOR"/>
</dbReference>
<dbReference type="EMBL" id="CP036526">
    <property type="protein sequence ID" value="QDT10203.1"/>
    <property type="molecule type" value="Genomic_DNA"/>
</dbReference>
<keyword evidence="1 4" id="KW-0349">Heme</keyword>
<evidence type="ECO:0000256" key="4">
    <source>
        <dbReference type="PROSITE-ProRule" id="PRU00433"/>
    </source>
</evidence>
<organism evidence="7 8">
    <name type="scientific">Stieleria marina</name>
    <dbReference type="NCBI Taxonomy" id="1930275"/>
    <lineage>
        <taxon>Bacteria</taxon>
        <taxon>Pseudomonadati</taxon>
        <taxon>Planctomycetota</taxon>
        <taxon>Planctomycetia</taxon>
        <taxon>Pirellulales</taxon>
        <taxon>Pirellulaceae</taxon>
        <taxon>Stieleria</taxon>
    </lineage>
</organism>
<evidence type="ECO:0000256" key="2">
    <source>
        <dbReference type="ARBA" id="ARBA00022723"/>
    </source>
</evidence>